<evidence type="ECO:0000259" key="6">
    <source>
        <dbReference type="PROSITE" id="PS51782"/>
    </source>
</evidence>
<dbReference type="CDD" id="cd00118">
    <property type="entry name" value="LysM"/>
    <property type="match status" value="5"/>
</dbReference>
<keyword evidence="1" id="KW-0147">Chitin-binding</keyword>
<keyword evidence="5" id="KW-0732">Signal</keyword>
<evidence type="ECO:0000256" key="2">
    <source>
        <dbReference type="ARBA" id="ARBA00023026"/>
    </source>
</evidence>
<feature type="domain" description="LysM" evidence="6">
    <location>
        <begin position="759"/>
        <end position="805"/>
    </location>
</feature>
<keyword evidence="8" id="KW-1185">Reference proteome</keyword>
<dbReference type="InterPro" id="IPR036779">
    <property type="entry name" value="LysM_dom_sf"/>
</dbReference>
<dbReference type="PANTHER" id="PTHR34997">
    <property type="entry name" value="AM15"/>
    <property type="match status" value="1"/>
</dbReference>
<dbReference type="Proteomes" id="UP000829685">
    <property type="component" value="Unassembled WGS sequence"/>
</dbReference>
<accession>A0A9Q0AT09</accession>
<evidence type="ECO:0000256" key="3">
    <source>
        <dbReference type="ARBA" id="ARBA00044955"/>
    </source>
</evidence>
<keyword evidence="2" id="KW-0843">Virulence</keyword>
<dbReference type="Pfam" id="PF01476">
    <property type="entry name" value="LysM"/>
    <property type="match status" value="3"/>
</dbReference>
<dbReference type="SMART" id="SM00257">
    <property type="entry name" value="LysM"/>
    <property type="match status" value="4"/>
</dbReference>
<feature type="domain" description="LysM" evidence="6">
    <location>
        <begin position="677"/>
        <end position="723"/>
    </location>
</feature>
<evidence type="ECO:0000313" key="8">
    <source>
        <dbReference type="Proteomes" id="UP000829685"/>
    </source>
</evidence>
<organism evidence="7 8">
    <name type="scientific">Neoarthrinium moseri</name>
    <dbReference type="NCBI Taxonomy" id="1658444"/>
    <lineage>
        <taxon>Eukaryota</taxon>
        <taxon>Fungi</taxon>
        <taxon>Dikarya</taxon>
        <taxon>Ascomycota</taxon>
        <taxon>Pezizomycotina</taxon>
        <taxon>Sordariomycetes</taxon>
        <taxon>Xylariomycetidae</taxon>
        <taxon>Amphisphaeriales</taxon>
        <taxon>Apiosporaceae</taxon>
        <taxon>Neoarthrinium</taxon>
    </lineage>
</organism>
<feature type="domain" description="LysM" evidence="6">
    <location>
        <begin position="365"/>
        <end position="412"/>
    </location>
</feature>
<dbReference type="GO" id="GO:0008061">
    <property type="term" value="F:chitin binding"/>
    <property type="evidence" value="ECO:0007669"/>
    <property type="project" value="UniProtKB-KW"/>
</dbReference>
<proteinExistence type="inferred from homology"/>
<reference evidence="7" key="1">
    <citation type="submission" date="2021-03" db="EMBL/GenBank/DDBJ databases">
        <title>Revisited historic fungal species revealed as producer of novel bioactive compounds through whole genome sequencing and comparative genomics.</title>
        <authorList>
            <person name="Vignolle G.A."/>
            <person name="Hochenegger N."/>
            <person name="Mach R.L."/>
            <person name="Mach-Aigner A.R."/>
            <person name="Javad Rahimi M."/>
            <person name="Salim K.A."/>
            <person name="Chan C.M."/>
            <person name="Lim L.B.L."/>
            <person name="Cai F."/>
            <person name="Druzhinina I.S."/>
            <person name="U'Ren J.M."/>
            <person name="Derntl C."/>
        </authorList>
    </citation>
    <scope>NUCLEOTIDE SEQUENCE</scope>
    <source>
        <strain evidence="7">TUCIM 5799</strain>
    </source>
</reference>
<feature type="region of interest" description="Disordered" evidence="4">
    <location>
        <begin position="640"/>
        <end position="665"/>
    </location>
</feature>
<name>A0A9Q0AT09_9PEZI</name>
<sequence>MSRVLLNGHFRAAALLVNIISSFSTAEAQQFPDGLLGYSSYPGLSDGCAEALNTTVASCSVFLASVAVDMPRLASSLLDVLCTADCRSSLTSVRNVIAAGCSTSTDVLEIGSVVYPATFVIENLLYAFDVSCTKDSDTGMFCDQIYMDALANGTEVDSCSDCALSVVSKQLSSPFGYHPQFAEGFQSVTSRCGATGYAFTSPAPYAVSTKPSAQPTDAPTCTSPYTVQEGDTCDSIATSKGVSTLSIVKAGRTDPDCTTLQVGANLCLPEPCTVYRVQYDDTCQSIIDSVEGLRATDLLTWNANINPLCSNLGAIAKSLICISPPGRTLADVTSITEAPTATQAPPTPVPRPANAKAESNARCAGWYEVQAGDYCQAISIRQAIALQDFFFLNPSIDQPDCNNLWLETSYCIKPVGDINTYSDYPYSTSPVYTLTSSSYVTTAVSLVPTVAPIATPVVELSLAPGSATEADGCLGFVSHHVVVPQMDQSLQTDVPTFNNTINSCYFAIGAYEVDLNEFLSWNPSLQSVNPCYLQEGYRYCGDHKDATPDLPRTGTCLPIEEPHSGTISSCSCFTIIKGYEATSYPCEDIADDHKVTVSNLMAWNPWIGDQSSCDTGIYADLEESADRPVCVGVDSNGGGATITRPPSTTTTEAPITTSTSVSPGAPTQTGIVESCVKYYVAQSGDGCWAIANDNAIALDSFYAWNPAVGTDCANLWPGYAYCVQGPASSLTTSAMPTSTSGGVSPPGPTQDGASSSCKQWHTVVDGDGCWAIANDNGIALDDFYSWNPSIGSNCENLWLGYSVCVGV</sequence>
<feature type="compositionally biased region" description="Polar residues" evidence="4">
    <location>
        <begin position="733"/>
        <end position="742"/>
    </location>
</feature>
<dbReference type="SUPFAM" id="SSF54106">
    <property type="entry name" value="LysM domain"/>
    <property type="match status" value="3"/>
</dbReference>
<evidence type="ECO:0000256" key="4">
    <source>
        <dbReference type="SAM" id="MobiDB-lite"/>
    </source>
</evidence>
<dbReference type="AlphaFoldDB" id="A0A9Q0AT09"/>
<feature type="region of interest" description="Disordered" evidence="4">
    <location>
        <begin position="733"/>
        <end position="756"/>
    </location>
</feature>
<protein>
    <recommendedName>
        <fullName evidence="6">LysM domain-containing protein</fullName>
    </recommendedName>
</protein>
<feature type="signal peptide" evidence="5">
    <location>
        <begin position="1"/>
        <end position="28"/>
    </location>
</feature>
<dbReference type="Gene3D" id="3.10.350.10">
    <property type="entry name" value="LysM domain"/>
    <property type="match status" value="6"/>
</dbReference>
<feature type="domain" description="LysM" evidence="6">
    <location>
        <begin position="273"/>
        <end position="320"/>
    </location>
</feature>
<comment type="caution">
    <text evidence="7">The sequence shown here is derived from an EMBL/GenBank/DDBJ whole genome shotgun (WGS) entry which is preliminary data.</text>
</comment>
<evidence type="ECO:0000256" key="1">
    <source>
        <dbReference type="ARBA" id="ARBA00022669"/>
    </source>
</evidence>
<dbReference type="PROSITE" id="PS51782">
    <property type="entry name" value="LYSM"/>
    <property type="match status" value="5"/>
</dbReference>
<evidence type="ECO:0000256" key="5">
    <source>
        <dbReference type="SAM" id="SignalP"/>
    </source>
</evidence>
<feature type="chain" id="PRO_5040205784" description="LysM domain-containing protein" evidence="5">
    <location>
        <begin position="29"/>
        <end position="807"/>
    </location>
</feature>
<evidence type="ECO:0000313" key="7">
    <source>
        <dbReference type="EMBL" id="KAI1878966.1"/>
    </source>
</evidence>
<dbReference type="InterPro" id="IPR018392">
    <property type="entry name" value="LysM"/>
</dbReference>
<feature type="compositionally biased region" description="Low complexity" evidence="4">
    <location>
        <begin position="641"/>
        <end position="660"/>
    </location>
</feature>
<gene>
    <name evidence="7" type="ORF">JX265_003143</name>
</gene>
<comment type="similarity">
    <text evidence="3">Belongs to the secreted LysM effector family.</text>
</comment>
<feature type="domain" description="LysM" evidence="6">
    <location>
        <begin position="223"/>
        <end position="268"/>
    </location>
</feature>
<dbReference type="InterPro" id="IPR052210">
    <property type="entry name" value="LysM1-like"/>
</dbReference>
<dbReference type="EMBL" id="JAFIMR010000005">
    <property type="protein sequence ID" value="KAI1878966.1"/>
    <property type="molecule type" value="Genomic_DNA"/>
</dbReference>
<dbReference type="PANTHER" id="PTHR34997:SF1">
    <property type="entry name" value="PEPTIDOGLYCAN-BINDING LYSIN DOMAIN"/>
    <property type="match status" value="1"/>
</dbReference>